<dbReference type="CDD" id="cd22233">
    <property type="entry name" value="RHH_CopAso-like"/>
    <property type="match status" value="1"/>
</dbReference>
<dbReference type="InterPro" id="IPR002145">
    <property type="entry name" value="CopG"/>
</dbReference>
<protein>
    <submittedName>
        <fullName evidence="2">Ribbon-helix-helix protein, CopG family</fullName>
    </submittedName>
</protein>
<accession>A0AA97F5A7</accession>
<keyword evidence="3" id="KW-1185">Reference proteome</keyword>
<organism evidence="2 3">
    <name type="scientific">Alterisphingorhabdus coralli</name>
    <dbReference type="NCBI Taxonomy" id="3071408"/>
    <lineage>
        <taxon>Bacteria</taxon>
        <taxon>Pseudomonadati</taxon>
        <taxon>Pseudomonadota</taxon>
        <taxon>Alphaproteobacteria</taxon>
        <taxon>Sphingomonadales</taxon>
        <taxon>Sphingomonadaceae</taxon>
        <taxon>Alterisphingorhabdus (ex Yan et al. 2024)</taxon>
    </lineage>
</organism>
<sequence>MPSTTMTIRVPDELHERLMRLTKATQRSRSWLAADAVARYVDRELAIIEGIEQGIEDTQSGRIIDHDAAMDDLQRIVDEARQEQAIRK</sequence>
<evidence type="ECO:0000313" key="2">
    <source>
        <dbReference type="EMBL" id="WOE74559.1"/>
    </source>
</evidence>
<evidence type="ECO:0000259" key="1">
    <source>
        <dbReference type="Pfam" id="PF01402"/>
    </source>
</evidence>
<dbReference type="InterPro" id="IPR010985">
    <property type="entry name" value="Ribbon_hlx_hlx"/>
</dbReference>
<dbReference type="EMBL" id="CP136594">
    <property type="protein sequence ID" value="WOE74559.1"/>
    <property type="molecule type" value="Genomic_DNA"/>
</dbReference>
<name>A0AA97F5A7_9SPHN</name>
<gene>
    <name evidence="2" type="ORF">RB602_11980</name>
</gene>
<dbReference type="Pfam" id="PF01402">
    <property type="entry name" value="RHH_1"/>
    <property type="match status" value="1"/>
</dbReference>
<dbReference type="AlphaFoldDB" id="A0AA97F5A7"/>
<proteinExistence type="predicted"/>
<feature type="domain" description="Ribbon-helix-helix protein CopG" evidence="1">
    <location>
        <begin position="7"/>
        <end position="44"/>
    </location>
</feature>
<dbReference type="KEGG" id="acoa:RB602_11980"/>
<evidence type="ECO:0000313" key="3">
    <source>
        <dbReference type="Proteomes" id="UP001302429"/>
    </source>
</evidence>
<dbReference type="RefSeq" id="WP_317080817.1">
    <property type="nucleotide sequence ID" value="NZ_CP136594.1"/>
</dbReference>
<dbReference type="GO" id="GO:0006355">
    <property type="term" value="P:regulation of DNA-templated transcription"/>
    <property type="evidence" value="ECO:0007669"/>
    <property type="project" value="InterPro"/>
</dbReference>
<dbReference type="Proteomes" id="UP001302429">
    <property type="component" value="Chromosome"/>
</dbReference>
<dbReference type="SUPFAM" id="SSF47598">
    <property type="entry name" value="Ribbon-helix-helix"/>
    <property type="match status" value="1"/>
</dbReference>
<reference evidence="2 3" key="1">
    <citation type="submission" date="2023-10" db="EMBL/GenBank/DDBJ databases">
        <title>Complete genome sequence of a Sphingomonadaceae bacterium.</title>
        <authorList>
            <person name="Yan C."/>
        </authorList>
    </citation>
    <scope>NUCLEOTIDE SEQUENCE [LARGE SCALE GENOMIC DNA]</scope>
    <source>
        <strain evidence="2 3">SCSIO 66989</strain>
    </source>
</reference>